<dbReference type="GO" id="GO:0005524">
    <property type="term" value="F:ATP binding"/>
    <property type="evidence" value="ECO:0007669"/>
    <property type="project" value="UniProtKB-KW"/>
</dbReference>
<comment type="catalytic activity">
    <reaction evidence="1">
        <text>ATP + H2O = ADP + phosphate + H(+)</text>
        <dbReference type="Rhea" id="RHEA:13065"/>
        <dbReference type="ChEBI" id="CHEBI:15377"/>
        <dbReference type="ChEBI" id="CHEBI:15378"/>
        <dbReference type="ChEBI" id="CHEBI:30616"/>
        <dbReference type="ChEBI" id="CHEBI:43474"/>
        <dbReference type="ChEBI" id="CHEBI:456216"/>
        <dbReference type="EC" id="5.6.2.3"/>
    </reaction>
</comment>
<comment type="caution">
    <text evidence="3">The sequence shown here is derived from an EMBL/GenBank/DDBJ whole genome shotgun (WGS) entry which is preliminary data.</text>
</comment>
<dbReference type="EMBL" id="JANJYJ010000001">
    <property type="protein sequence ID" value="KAK3230255.1"/>
    <property type="molecule type" value="Genomic_DNA"/>
</dbReference>
<dbReference type="GO" id="GO:0000723">
    <property type="term" value="P:telomere maintenance"/>
    <property type="evidence" value="ECO:0007669"/>
    <property type="project" value="InterPro"/>
</dbReference>
<accession>A0AAE0B6N3</accession>
<dbReference type="InterPro" id="IPR027417">
    <property type="entry name" value="P-loop_NTPase"/>
</dbReference>
<keyword evidence="1" id="KW-0547">Nucleotide-binding</keyword>
<dbReference type="GO" id="GO:0006281">
    <property type="term" value="P:DNA repair"/>
    <property type="evidence" value="ECO:0007669"/>
    <property type="project" value="UniProtKB-KW"/>
</dbReference>
<keyword evidence="1" id="KW-0233">DNA recombination</keyword>
<organism evidence="3 4">
    <name type="scientific">Dipteronia sinensis</name>
    <dbReference type="NCBI Taxonomy" id="43782"/>
    <lineage>
        <taxon>Eukaryota</taxon>
        <taxon>Viridiplantae</taxon>
        <taxon>Streptophyta</taxon>
        <taxon>Embryophyta</taxon>
        <taxon>Tracheophyta</taxon>
        <taxon>Spermatophyta</taxon>
        <taxon>Magnoliopsida</taxon>
        <taxon>eudicotyledons</taxon>
        <taxon>Gunneridae</taxon>
        <taxon>Pentapetalae</taxon>
        <taxon>rosids</taxon>
        <taxon>malvids</taxon>
        <taxon>Sapindales</taxon>
        <taxon>Sapindaceae</taxon>
        <taxon>Hippocastanoideae</taxon>
        <taxon>Acereae</taxon>
        <taxon>Dipteronia</taxon>
    </lineage>
</organism>
<dbReference type="InterPro" id="IPR010285">
    <property type="entry name" value="DNA_helicase_pif1-like_DEAD"/>
</dbReference>
<evidence type="ECO:0000259" key="2">
    <source>
        <dbReference type="Pfam" id="PF05970"/>
    </source>
</evidence>
<reference evidence="3" key="1">
    <citation type="journal article" date="2023" name="Plant J.">
        <title>Genome sequences and population genomics provide insights into the demographic history, inbreeding, and mutation load of two 'living fossil' tree species of Dipteronia.</title>
        <authorList>
            <person name="Feng Y."/>
            <person name="Comes H.P."/>
            <person name="Chen J."/>
            <person name="Zhu S."/>
            <person name="Lu R."/>
            <person name="Zhang X."/>
            <person name="Li P."/>
            <person name="Qiu J."/>
            <person name="Olsen K.M."/>
            <person name="Qiu Y."/>
        </authorList>
    </citation>
    <scope>NUCLEOTIDE SEQUENCE</scope>
    <source>
        <strain evidence="3">NBL</strain>
    </source>
</reference>
<dbReference type="AlphaFoldDB" id="A0AAE0B6N3"/>
<dbReference type="Gene3D" id="3.40.50.300">
    <property type="entry name" value="P-loop containing nucleotide triphosphate hydrolases"/>
    <property type="match status" value="1"/>
</dbReference>
<protein>
    <recommendedName>
        <fullName evidence="1">ATP-dependent DNA helicase</fullName>
        <ecNumber evidence="1">5.6.2.3</ecNumber>
    </recommendedName>
</protein>
<dbReference type="PANTHER" id="PTHR10492">
    <property type="match status" value="1"/>
</dbReference>
<dbReference type="PANTHER" id="PTHR10492:SF90">
    <property type="entry name" value="ATP-DEPENDENT DNA HELICASE"/>
    <property type="match status" value="1"/>
</dbReference>
<gene>
    <name evidence="3" type="ORF">Dsin_002136</name>
</gene>
<comment type="cofactor">
    <cofactor evidence="1">
        <name>Mg(2+)</name>
        <dbReference type="ChEBI" id="CHEBI:18420"/>
    </cofactor>
</comment>
<keyword evidence="1" id="KW-0067">ATP-binding</keyword>
<keyword evidence="4" id="KW-1185">Reference proteome</keyword>
<dbReference type="Proteomes" id="UP001281410">
    <property type="component" value="Unassembled WGS sequence"/>
</dbReference>
<name>A0AAE0B6N3_9ROSI</name>
<dbReference type="GO" id="GO:0016787">
    <property type="term" value="F:hydrolase activity"/>
    <property type="evidence" value="ECO:0007669"/>
    <property type="project" value="UniProtKB-KW"/>
</dbReference>
<evidence type="ECO:0000313" key="4">
    <source>
        <dbReference type="Proteomes" id="UP001281410"/>
    </source>
</evidence>
<keyword evidence="1" id="KW-0227">DNA damage</keyword>
<proteinExistence type="inferred from homology"/>
<comment type="similarity">
    <text evidence="1">Belongs to the helicase family.</text>
</comment>
<dbReference type="GO" id="GO:0006310">
    <property type="term" value="P:DNA recombination"/>
    <property type="evidence" value="ECO:0007669"/>
    <property type="project" value="UniProtKB-KW"/>
</dbReference>
<keyword evidence="1" id="KW-0378">Hydrolase</keyword>
<evidence type="ECO:0000256" key="1">
    <source>
        <dbReference type="RuleBase" id="RU363044"/>
    </source>
</evidence>
<dbReference type="SUPFAM" id="SSF52540">
    <property type="entry name" value="P-loop containing nucleoside triphosphate hydrolases"/>
    <property type="match status" value="2"/>
</dbReference>
<feature type="domain" description="DNA helicase Pif1-like DEAD-box helicase" evidence="2">
    <location>
        <begin position="5"/>
        <end position="56"/>
    </location>
</feature>
<dbReference type="GO" id="GO:0043139">
    <property type="term" value="F:5'-3' DNA helicase activity"/>
    <property type="evidence" value="ECO:0007669"/>
    <property type="project" value="UniProtKB-EC"/>
</dbReference>
<evidence type="ECO:0000313" key="3">
    <source>
        <dbReference type="EMBL" id="KAK3230255.1"/>
    </source>
</evidence>
<keyword evidence="1" id="KW-0234">DNA repair</keyword>
<dbReference type="EC" id="5.6.2.3" evidence="1"/>
<keyword evidence="1" id="KW-0347">Helicase</keyword>
<sequence length="111" mass="12469">MHSGLNVQQMHVYNIIVQSVIEKKGGMYFVYGASGTGKTYLYKTILSHLRSEGKICSFSSFIVVGKICNKNILRRRQFPVSSSFSMTINKSQGQTLEQICVYLPKPVFSHG</sequence>
<dbReference type="Pfam" id="PF05970">
    <property type="entry name" value="PIF1"/>
    <property type="match status" value="1"/>
</dbReference>